<protein>
    <submittedName>
        <fullName evidence="2">DUF5720 family protein</fullName>
    </submittedName>
</protein>
<feature type="domain" description="DUF5720" evidence="1">
    <location>
        <begin position="74"/>
        <end position="168"/>
    </location>
</feature>
<sequence length="171" mass="19710">MKFSKSEMDIIYQYAAPTKAETLAGMKEIVPVIKDLLTKAIVENAIRKLEKIPEPECSQFLAATKARFLAERDNSIRRRLAAAKVQEPIMQGHDLSGKERFRPETRHMITLEVQKDCFVGFKGERFRFYLSDEGYRNAKHSEQEGEIRIKSHAAVVAGKLYPDKKPRQQER</sequence>
<dbReference type="Proteomes" id="UP001300871">
    <property type="component" value="Unassembled WGS sequence"/>
</dbReference>
<reference evidence="2" key="1">
    <citation type="submission" date="2023-01" db="EMBL/GenBank/DDBJ databases">
        <title>Human gut microbiome strain richness.</title>
        <authorList>
            <person name="Chen-Liaw A."/>
        </authorList>
    </citation>
    <scope>NUCLEOTIDE SEQUENCE</scope>
    <source>
        <strain evidence="2">B1_m1001713B170214d0_201011</strain>
    </source>
</reference>
<dbReference type="RefSeq" id="WP_120422590.1">
    <property type="nucleotide sequence ID" value="NZ_JAQLGH010000031.1"/>
</dbReference>
<comment type="caution">
    <text evidence="2">The sequence shown here is derived from an EMBL/GenBank/DDBJ whole genome shotgun (WGS) entry which is preliminary data.</text>
</comment>
<gene>
    <name evidence="2" type="ORF">PM006_12835</name>
</gene>
<evidence type="ECO:0000313" key="3">
    <source>
        <dbReference type="Proteomes" id="UP001300871"/>
    </source>
</evidence>
<name>A0AAW6AXP8_CLOSY</name>
<dbReference type="AlphaFoldDB" id="A0AAW6AXP8"/>
<dbReference type="Pfam" id="PF18987">
    <property type="entry name" value="DUF5720"/>
    <property type="match status" value="1"/>
</dbReference>
<dbReference type="EMBL" id="JAQLGM010000031">
    <property type="protein sequence ID" value="MDB2001088.1"/>
    <property type="molecule type" value="Genomic_DNA"/>
</dbReference>
<dbReference type="InterPro" id="IPR043778">
    <property type="entry name" value="DUF5720"/>
</dbReference>
<accession>A0AAW6AXP8</accession>
<evidence type="ECO:0000259" key="1">
    <source>
        <dbReference type="Pfam" id="PF18987"/>
    </source>
</evidence>
<dbReference type="InterPro" id="IPR041965">
    <property type="entry name" value="TTRAP_sf"/>
</dbReference>
<evidence type="ECO:0000313" key="2">
    <source>
        <dbReference type="EMBL" id="MDB2001088.1"/>
    </source>
</evidence>
<dbReference type="Gene3D" id="1.10.10.1850">
    <property type="entry name" value="Sporulation protein-like"/>
    <property type="match status" value="1"/>
</dbReference>
<proteinExistence type="predicted"/>
<organism evidence="2 3">
    <name type="scientific">Clostridium symbiosum</name>
    <name type="common">Bacteroides symbiosus</name>
    <dbReference type="NCBI Taxonomy" id="1512"/>
    <lineage>
        <taxon>Bacteria</taxon>
        <taxon>Bacillati</taxon>
        <taxon>Bacillota</taxon>
        <taxon>Clostridia</taxon>
        <taxon>Lachnospirales</taxon>
        <taxon>Lachnospiraceae</taxon>
        <taxon>Otoolea</taxon>
    </lineage>
</organism>